<evidence type="ECO:0000259" key="1">
    <source>
        <dbReference type="Pfam" id="PF22998"/>
    </source>
</evidence>
<dbReference type="OrthoDB" id="2020070at2759"/>
<dbReference type="InterPro" id="IPR016181">
    <property type="entry name" value="Acyl_CoA_acyltransferase"/>
</dbReference>
<dbReference type="PANTHER" id="PTHR34815:SF4">
    <property type="entry name" value="N-ACETYLTRANSFERASE DOMAIN-CONTAINING PROTEIN"/>
    <property type="match status" value="1"/>
</dbReference>
<dbReference type="EMBL" id="JAGMUV010000001">
    <property type="protein sequence ID" value="KAH7175537.1"/>
    <property type="molecule type" value="Genomic_DNA"/>
</dbReference>
<evidence type="ECO:0000313" key="3">
    <source>
        <dbReference type="Proteomes" id="UP000738349"/>
    </source>
</evidence>
<evidence type="ECO:0000313" key="2">
    <source>
        <dbReference type="EMBL" id="KAH7175537.1"/>
    </source>
</evidence>
<keyword evidence="3" id="KW-1185">Reference proteome</keyword>
<reference evidence="2" key="1">
    <citation type="journal article" date="2021" name="Nat. Commun.">
        <title>Genetic determinants of endophytism in the Arabidopsis root mycobiome.</title>
        <authorList>
            <person name="Mesny F."/>
            <person name="Miyauchi S."/>
            <person name="Thiergart T."/>
            <person name="Pickel B."/>
            <person name="Atanasova L."/>
            <person name="Karlsson M."/>
            <person name="Huettel B."/>
            <person name="Barry K.W."/>
            <person name="Haridas S."/>
            <person name="Chen C."/>
            <person name="Bauer D."/>
            <person name="Andreopoulos W."/>
            <person name="Pangilinan J."/>
            <person name="LaButti K."/>
            <person name="Riley R."/>
            <person name="Lipzen A."/>
            <person name="Clum A."/>
            <person name="Drula E."/>
            <person name="Henrissat B."/>
            <person name="Kohler A."/>
            <person name="Grigoriev I.V."/>
            <person name="Martin F.M."/>
            <person name="Hacquard S."/>
        </authorList>
    </citation>
    <scope>NUCLEOTIDE SEQUENCE</scope>
    <source>
        <strain evidence="2">MPI-CAGE-AT-0147</strain>
    </source>
</reference>
<feature type="domain" description="LYC1 C-terminal" evidence="1">
    <location>
        <begin position="178"/>
        <end position="362"/>
    </location>
</feature>
<dbReference type="InterPro" id="IPR053013">
    <property type="entry name" value="LAT"/>
</dbReference>
<dbReference type="PANTHER" id="PTHR34815">
    <property type="entry name" value="LYSINE ACETYLTRANSFERASE"/>
    <property type="match status" value="1"/>
</dbReference>
<organism evidence="2 3">
    <name type="scientific">Dactylonectria macrodidyma</name>
    <dbReference type="NCBI Taxonomy" id="307937"/>
    <lineage>
        <taxon>Eukaryota</taxon>
        <taxon>Fungi</taxon>
        <taxon>Dikarya</taxon>
        <taxon>Ascomycota</taxon>
        <taxon>Pezizomycotina</taxon>
        <taxon>Sordariomycetes</taxon>
        <taxon>Hypocreomycetidae</taxon>
        <taxon>Hypocreales</taxon>
        <taxon>Nectriaceae</taxon>
        <taxon>Dactylonectria</taxon>
    </lineage>
</organism>
<sequence length="365" mass="41430">MDLAAALKEKDLVFERAKGGQITKHFMNIAQVWAGSMSQDAWLDVQEKLADTQASVGSMSTWIIRGRQALMDIRTSCTTFTRDAIATTGHGTRSSKAIIITNVFTCTEHRMRGMAKLLLRMLKEEMDNGTFGDAEFSVVFAEAYKDLFRDLGWRPQLATQMSIILNQKLPLQLRNDVPGVEFQEYQGVKELADQDVDISKLRLSGYRDGKVYVQILPTPLLLGWHMMRSQLIFNYIGPAEKKDQRYGATSTRDFPRAWVSWVHDFNTRKLRITRMFVTRRRGMEDIVRLLLMAAVVEASVCGLREVVIWDPSEQVAQAALVLPDLFCEGVSVTQGERSDVVPFLRWKGGEDRDVVLEESEFYGTS</sequence>
<accession>A0A9P9FSQ9</accession>
<comment type="caution">
    <text evidence="2">The sequence shown here is derived from an EMBL/GenBank/DDBJ whole genome shotgun (WGS) entry which is preliminary data.</text>
</comment>
<proteinExistence type="predicted"/>
<protein>
    <recommendedName>
        <fullName evidence="1">LYC1 C-terminal domain-containing protein</fullName>
    </recommendedName>
</protein>
<dbReference type="AlphaFoldDB" id="A0A9P9FSQ9"/>
<dbReference type="InterPro" id="IPR055100">
    <property type="entry name" value="GNAT_LYC1-like"/>
</dbReference>
<dbReference type="SUPFAM" id="SSF55729">
    <property type="entry name" value="Acyl-CoA N-acyltransferases (Nat)"/>
    <property type="match status" value="1"/>
</dbReference>
<dbReference type="Pfam" id="PF22998">
    <property type="entry name" value="GNAT_LYC1-like"/>
    <property type="match status" value="1"/>
</dbReference>
<dbReference type="Proteomes" id="UP000738349">
    <property type="component" value="Unassembled WGS sequence"/>
</dbReference>
<dbReference type="Gene3D" id="3.40.630.30">
    <property type="match status" value="1"/>
</dbReference>
<gene>
    <name evidence="2" type="ORF">EDB81DRAFT_849740</name>
</gene>
<name>A0A9P9FSQ9_9HYPO</name>